<evidence type="ECO:0000313" key="1">
    <source>
        <dbReference type="EMBL" id="RSM91617.1"/>
    </source>
</evidence>
<evidence type="ECO:0008006" key="3">
    <source>
        <dbReference type="Google" id="ProtNLM"/>
    </source>
</evidence>
<dbReference type="RefSeq" id="WP_037260398.1">
    <property type="nucleotide sequence ID" value="NZ_QHKI01000001.1"/>
</dbReference>
<proteinExistence type="predicted"/>
<dbReference type="EMBL" id="QHKI01000001">
    <property type="protein sequence ID" value="RSM91617.1"/>
    <property type="molecule type" value="Genomic_DNA"/>
</dbReference>
<evidence type="ECO:0000313" key="2">
    <source>
        <dbReference type="Proteomes" id="UP000287547"/>
    </source>
</evidence>
<gene>
    <name evidence="1" type="ORF">DMH04_01145</name>
</gene>
<accession>A0A428ZUB7</accession>
<protein>
    <recommendedName>
        <fullName evidence="3">Fe-S cluster assembly iron-binding protein IscA</fullName>
    </recommendedName>
</protein>
<dbReference type="OrthoDB" id="4554527at2"/>
<dbReference type="AlphaFoldDB" id="A0A428ZUB7"/>
<organism evidence="1 2">
    <name type="scientific">Kibdelosporangium aridum</name>
    <dbReference type="NCBI Taxonomy" id="2030"/>
    <lineage>
        <taxon>Bacteria</taxon>
        <taxon>Bacillati</taxon>
        <taxon>Actinomycetota</taxon>
        <taxon>Actinomycetes</taxon>
        <taxon>Pseudonocardiales</taxon>
        <taxon>Pseudonocardiaceae</taxon>
        <taxon>Kibdelosporangium</taxon>
    </lineage>
</organism>
<reference evidence="1 2" key="1">
    <citation type="submission" date="2018-05" db="EMBL/GenBank/DDBJ databases">
        <title>Evolution of GPA BGCs.</title>
        <authorList>
            <person name="Waglechner N."/>
            <person name="Wright G.D."/>
        </authorList>
    </citation>
    <scope>NUCLEOTIDE SEQUENCE [LARGE SCALE GENOMIC DNA]</scope>
    <source>
        <strain evidence="1 2">A82846</strain>
    </source>
</reference>
<dbReference type="SUPFAM" id="SSF89360">
    <property type="entry name" value="HesB-like domain"/>
    <property type="match status" value="1"/>
</dbReference>
<dbReference type="InterPro" id="IPR035903">
    <property type="entry name" value="HesB-like_dom_sf"/>
</dbReference>
<comment type="caution">
    <text evidence="1">The sequence shown here is derived from an EMBL/GenBank/DDBJ whole genome shotgun (WGS) entry which is preliminary data.</text>
</comment>
<sequence length="101" mass="10658">MLVLTPVAVEVVSAITSASNLPDASGVRIAAVETSPGTANLSAELVDCPFDGDHVLAQKGARVYLDQTAARFLDDKILTAELDVDGSPRFMLFEPETDVPN</sequence>
<name>A0A428ZUB7_KIBAR</name>
<dbReference type="Proteomes" id="UP000287547">
    <property type="component" value="Unassembled WGS sequence"/>
</dbReference>